<comment type="caution">
    <text evidence="2">The sequence shown here is derived from an EMBL/GenBank/DDBJ whole genome shotgun (WGS) entry which is preliminary data.</text>
</comment>
<protein>
    <submittedName>
        <fullName evidence="2">Uncharacterized protein</fullName>
    </submittedName>
</protein>
<gene>
    <name evidence="2" type="ORF">MPNT_60051</name>
</gene>
<evidence type="ECO:0000313" key="3">
    <source>
        <dbReference type="Proteomes" id="UP000663859"/>
    </source>
</evidence>
<accession>A0A8J2BS75</accession>
<proteinExistence type="predicted"/>
<keyword evidence="3" id="KW-1185">Reference proteome</keyword>
<evidence type="ECO:0000256" key="1">
    <source>
        <dbReference type="SAM" id="MobiDB-lite"/>
    </source>
</evidence>
<evidence type="ECO:0000313" key="2">
    <source>
        <dbReference type="EMBL" id="CAF0703633.1"/>
    </source>
</evidence>
<reference evidence="2" key="1">
    <citation type="submission" date="2021-02" db="EMBL/GenBank/DDBJ databases">
        <authorList>
            <person name="Cremers G."/>
            <person name="Picone N."/>
        </authorList>
    </citation>
    <scope>NUCLEOTIDE SEQUENCE</scope>
    <source>
        <strain evidence="2">PQ17</strain>
    </source>
</reference>
<feature type="region of interest" description="Disordered" evidence="1">
    <location>
        <begin position="1"/>
        <end position="22"/>
    </location>
</feature>
<sequence>MERIGLTLKGGNDPGRRPSTRGKLLSLSVTPWVFVTSPLRVKASREENPQSNGSSGYCRV</sequence>
<dbReference type="EMBL" id="CAJNOB010000056">
    <property type="protein sequence ID" value="CAF0703633.1"/>
    <property type="molecule type" value="Genomic_DNA"/>
</dbReference>
<dbReference type="Proteomes" id="UP000663859">
    <property type="component" value="Unassembled WGS sequence"/>
</dbReference>
<name>A0A8J2BS75_9BACT</name>
<organism evidence="2 3">
    <name type="scientific">Candidatus Methylacidithermus pantelleriae</name>
    <dbReference type="NCBI Taxonomy" id="2744239"/>
    <lineage>
        <taxon>Bacteria</taxon>
        <taxon>Pseudomonadati</taxon>
        <taxon>Verrucomicrobiota</taxon>
        <taxon>Methylacidiphilae</taxon>
        <taxon>Methylacidiphilales</taxon>
        <taxon>Methylacidiphilaceae</taxon>
        <taxon>Candidatus Methylacidithermus</taxon>
    </lineage>
</organism>
<dbReference type="AlphaFoldDB" id="A0A8J2BS75"/>